<feature type="domain" description="DNA helicase DnaB-like N-terminal" evidence="3">
    <location>
        <begin position="28"/>
        <end position="96"/>
    </location>
</feature>
<dbReference type="GO" id="GO:0005524">
    <property type="term" value="F:ATP binding"/>
    <property type="evidence" value="ECO:0007669"/>
    <property type="project" value="InterPro"/>
</dbReference>
<dbReference type="SUPFAM" id="SSF48024">
    <property type="entry name" value="N-terminal domain of DnaB helicase"/>
    <property type="match status" value="1"/>
</dbReference>
<reference evidence="4" key="1">
    <citation type="submission" date="2022-11" db="EMBL/GenBank/DDBJ databases">
        <title>Corynebacterium sp. isolated from Penguins.</title>
        <authorList>
            <person name="Sedlar K."/>
            <person name="Svec P."/>
        </authorList>
    </citation>
    <scope>NUCLEOTIDE SEQUENCE</scope>
    <source>
        <strain evidence="4">P5875</strain>
    </source>
</reference>
<dbReference type="AlphaFoldDB" id="A0A9Q4CBT3"/>
<accession>A0A9Q4CBT3</accession>
<dbReference type="EMBL" id="JAPMKX010000002">
    <property type="protein sequence ID" value="MCX7538008.1"/>
    <property type="molecule type" value="Genomic_DNA"/>
</dbReference>
<keyword evidence="1" id="KW-0235">DNA replication</keyword>
<evidence type="ECO:0000256" key="1">
    <source>
        <dbReference type="ARBA" id="ARBA00022705"/>
    </source>
</evidence>
<dbReference type="RefSeq" id="WP_248113168.1">
    <property type="nucleotide sequence ID" value="NZ_JALNJB010000002.1"/>
</dbReference>
<dbReference type="InterPro" id="IPR036185">
    <property type="entry name" value="DNA_heli_DnaB-like_N_sf"/>
</dbReference>
<dbReference type="Pfam" id="PF00772">
    <property type="entry name" value="DnaB"/>
    <property type="match status" value="1"/>
</dbReference>
<evidence type="ECO:0000256" key="2">
    <source>
        <dbReference type="ARBA" id="ARBA00023125"/>
    </source>
</evidence>
<dbReference type="GO" id="GO:0003678">
    <property type="term" value="F:DNA helicase activity"/>
    <property type="evidence" value="ECO:0007669"/>
    <property type="project" value="InterPro"/>
</dbReference>
<dbReference type="InterPro" id="IPR007693">
    <property type="entry name" value="DNA_helicase_DnaB-like_N"/>
</dbReference>
<dbReference type="Gene3D" id="1.10.860.10">
    <property type="entry name" value="DNAb Helicase, Chain A"/>
    <property type="match status" value="1"/>
</dbReference>
<keyword evidence="2" id="KW-0238">DNA-binding</keyword>
<organism evidence="4 5">
    <name type="scientific">Corynebacterium antarcticum</name>
    <dbReference type="NCBI Taxonomy" id="2800405"/>
    <lineage>
        <taxon>Bacteria</taxon>
        <taxon>Bacillati</taxon>
        <taxon>Actinomycetota</taxon>
        <taxon>Actinomycetes</taxon>
        <taxon>Mycobacteriales</taxon>
        <taxon>Corynebacteriaceae</taxon>
        <taxon>Corynebacterium</taxon>
    </lineage>
</organism>
<dbReference type="InterPro" id="IPR016136">
    <property type="entry name" value="DNA_helicase_N/primase_C"/>
</dbReference>
<evidence type="ECO:0000313" key="4">
    <source>
        <dbReference type="EMBL" id="MCX7538008.1"/>
    </source>
</evidence>
<dbReference type="Proteomes" id="UP001070238">
    <property type="component" value="Unassembled WGS sequence"/>
</dbReference>
<name>A0A9Q4CBT3_9CORY</name>
<protein>
    <recommendedName>
        <fullName evidence="3">DNA helicase DnaB-like N-terminal domain-containing protein</fullName>
    </recommendedName>
</protein>
<evidence type="ECO:0000259" key="3">
    <source>
        <dbReference type="Pfam" id="PF00772"/>
    </source>
</evidence>
<sequence length="184" mass="20532">MREPGKADDHAPDDDRVDDLLYAIDDDLDPEAQLLCALLWGDGADDPAVRYVCGELSSADFNDPVYGHIFDLIAEQVTAGRPCDPTSINSRIVARGRGSVPADALRRVLLALSGLNALPVRTVYYADQLLGTWYRRQYVRMAETIRAIGLRADETELFPRLVEHGRRQRRAAERRAGFLGARPR</sequence>
<dbReference type="GO" id="GO:0006260">
    <property type="term" value="P:DNA replication"/>
    <property type="evidence" value="ECO:0007669"/>
    <property type="project" value="UniProtKB-KW"/>
</dbReference>
<gene>
    <name evidence="4" type="ORF">OS123_05570</name>
</gene>
<comment type="caution">
    <text evidence="4">The sequence shown here is derived from an EMBL/GenBank/DDBJ whole genome shotgun (WGS) entry which is preliminary data.</text>
</comment>
<dbReference type="GO" id="GO:0003677">
    <property type="term" value="F:DNA binding"/>
    <property type="evidence" value="ECO:0007669"/>
    <property type="project" value="UniProtKB-KW"/>
</dbReference>
<proteinExistence type="predicted"/>
<evidence type="ECO:0000313" key="5">
    <source>
        <dbReference type="Proteomes" id="UP001070238"/>
    </source>
</evidence>